<organism evidence="3 4">
    <name type="scientific">Dendroctonus ponderosae</name>
    <name type="common">Mountain pine beetle</name>
    <dbReference type="NCBI Taxonomy" id="77166"/>
    <lineage>
        <taxon>Eukaryota</taxon>
        <taxon>Metazoa</taxon>
        <taxon>Ecdysozoa</taxon>
        <taxon>Arthropoda</taxon>
        <taxon>Hexapoda</taxon>
        <taxon>Insecta</taxon>
        <taxon>Pterygota</taxon>
        <taxon>Neoptera</taxon>
        <taxon>Endopterygota</taxon>
        <taxon>Coleoptera</taxon>
        <taxon>Polyphaga</taxon>
        <taxon>Cucujiformia</taxon>
        <taxon>Curculionidae</taxon>
        <taxon>Scolytinae</taxon>
        <taxon>Dendroctonus</taxon>
    </lineage>
</organism>
<evidence type="ECO:0000256" key="1">
    <source>
        <dbReference type="SAM" id="SignalP"/>
    </source>
</evidence>
<gene>
    <name evidence="3" type="ORF">D910_02982</name>
</gene>
<dbReference type="InterPro" id="IPR001304">
    <property type="entry name" value="C-type_lectin-like"/>
</dbReference>
<dbReference type="SUPFAM" id="SSF56436">
    <property type="entry name" value="C-type lectin-like"/>
    <property type="match status" value="1"/>
</dbReference>
<evidence type="ECO:0000313" key="4">
    <source>
        <dbReference type="Proteomes" id="UP000030742"/>
    </source>
</evidence>
<sequence>MSKPINFVFALLLCALSVRCSGLTRIGGSKYYVSSDEHTYVEADLACQMEDNMKLAAFETEEEYLQFNETMNNWGISNTEGSGVDKGTILFVESYWLGGLRLKNGLWYWTSSKKRFDYSTWSSNEPNCGSIVVCCLLMGKSTTEARNWQAANCCTEHLYICEV</sequence>
<keyword evidence="1" id="KW-0732">Signal</keyword>
<dbReference type="Gene3D" id="3.10.100.10">
    <property type="entry name" value="Mannose-Binding Protein A, subunit A"/>
    <property type="match status" value="1"/>
</dbReference>
<name>U4TZU1_DENPD</name>
<dbReference type="Pfam" id="PF00059">
    <property type="entry name" value="Lectin_C"/>
    <property type="match status" value="1"/>
</dbReference>
<dbReference type="SMART" id="SM00034">
    <property type="entry name" value="CLECT"/>
    <property type="match status" value="1"/>
</dbReference>
<dbReference type="EMBL" id="KB631716">
    <property type="protein sequence ID" value="ERL85563.1"/>
    <property type="molecule type" value="Genomic_DNA"/>
</dbReference>
<feature type="chain" id="PRO_5004655814" description="C-type lectin domain-containing protein" evidence="1">
    <location>
        <begin position="23"/>
        <end position="163"/>
    </location>
</feature>
<dbReference type="AlphaFoldDB" id="U4TZU1"/>
<feature type="domain" description="C-type lectin" evidence="2">
    <location>
        <begin position="26"/>
        <end position="162"/>
    </location>
</feature>
<protein>
    <recommendedName>
        <fullName evidence="2">C-type lectin domain-containing protein</fullName>
    </recommendedName>
</protein>
<feature type="signal peptide" evidence="1">
    <location>
        <begin position="1"/>
        <end position="22"/>
    </location>
</feature>
<dbReference type="PANTHER" id="PTHR22803">
    <property type="entry name" value="MANNOSE, PHOSPHOLIPASE, LECTIN RECEPTOR RELATED"/>
    <property type="match status" value="1"/>
</dbReference>
<dbReference type="InterPro" id="IPR050111">
    <property type="entry name" value="C-type_lectin/snaclec_domain"/>
</dbReference>
<reference evidence="3 4" key="1">
    <citation type="journal article" date="2013" name="Genome Biol.">
        <title>Draft genome of the mountain pine beetle, Dendroctonus ponderosae Hopkins, a major forest pest.</title>
        <authorList>
            <person name="Keeling C.I."/>
            <person name="Yuen M.M."/>
            <person name="Liao N.Y."/>
            <person name="Docking T.R."/>
            <person name="Chan S.K."/>
            <person name="Taylor G.A."/>
            <person name="Palmquist D.L."/>
            <person name="Jackman S.D."/>
            <person name="Nguyen A."/>
            <person name="Li M."/>
            <person name="Henderson H."/>
            <person name="Janes J.K."/>
            <person name="Zhao Y."/>
            <person name="Pandoh P."/>
            <person name="Moore R."/>
            <person name="Sperling F.A."/>
            <person name="Huber D.P."/>
            <person name="Birol I."/>
            <person name="Jones S.J."/>
            <person name="Bohlmann J."/>
        </authorList>
    </citation>
    <scope>NUCLEOTIDE SEQUENCE</scope>
</reference>
<dbReference type="PROSITE" id="PS50041">
    <property type="entry name" value="C_TYPE_LECTIN_2"/>
    <property type="match status" value="1"/>
</dbReference>
<dbReference type="CDD" id="cd00037">
    <property type="entry name" value="CLECT"/>
    <property type="match status" value="1"/>
</dbReference>
<evidence type="ECO:0000313" key="3">
    <source>
        <dbReference type="EMBL" id="ERL85563.1"/>
    </source>
</evidence>
<dbReference type="InterPro" id="IPR016187">
    <property type="entry name" value="CTDL_fold"/>
</dbReference>
<dbReference type="Proteomes" id="UP000030742">
    <property type="component" value="Unassembled WGS sequence"/>
</dbReference>
<dbReference type="InterPro" id="IPR016186">
    <property type="entry name" value="C-type_lectin-like/link_sf"/>
</dbReference>
<evidence type="ECO:0000259" key="2">
    <source>
        <dbReference type="PROSITE" id="PS50041"/>
    </source>
</evidence>
<accession>U4TZU1</accession>
<proteinExistence type="predicted"/>